<accession>A0AAU7JZD2</accession>
<evidence type="ECO:0000313" key="3">
    <source>
        <dbReference type="EMBL" id="XBO45531.1"/>
    </source>
</evidence>
<dbReference type="CDD" id="cd00293">
    <property type="entry name" value="USP-like"/>
    <property type="match status" value="1"/>
</dbReference>
<dbReference type="AlphaFoldDB" id="A0AAU7JZD2"/>
<sequence>MTGAVVVGYIPSPEGVAAFERAKDEALLHGSRLVVINTGQNGDFATPSFATAQDIDAIRAELAKTGLDHDVVQPTGGLTAAEEILRVAAEEDADLIVIGMRQRSPVGKLFLGSTSQQVLLDAPCAVLAVKARKAP</sequence>
<dbReference type="Gene3D" id="3.40.50.620">
    <property type="entry name" value="HUPs"/>
    <property type="match status" value="1"/>
</dbReference>
<evidence type="ECO:0000259" key="2">
    <source>
        <dbReference type="Pfam" id="PF00582"/>
    </source>
</evidence>
<dbReference type="InterPro" id="IPR014729">
    <property type="entry name" value="Rossmann-like_a/b/a_fold"/>
</dbReference>
<dbReference type="InterPro" id="IPR006015">
    <property type="entry name" value="Universal_stress_UspA"/>
</dbReference>
<dbReference type="SUPFAM" id="SSF52402">
    <property type="entry name" value="Adenine nucleotide alpha hydrolases-like"/>
    <property type="match status" value="1"/>
</dbReference>
<dbReference type="InterPro" id="IPR006016">
    <property type="entry name" value="UspA"/>
</dbReference>
<reference evidence="3" key="1">
    <citation type="submission" date="2024-05" db="EMBL/GenBank/DDBJ databases">
        <authorList>
            <person name="Kim S."/>
            <person name="Heo J."/>
            <person name="Choi H."/>
            <person name="Choi Y."/>
            <person name="Kwon S.-W."/>
            <person name="Kim Y."/>
        </authorList>
    </citation>
    <scope>NUCLEOTIDE SEQUENCE</scope>
    <source>
        <strain evidence="3">KACC 23699</strain>
    </source>
</reference>
<evidence type="ECO:0000256" key="1">
    <source>
        <dbReference type="ARBA" id="ARBA00008791"/>
    </source>
</evidence>
<gene>
    <name evidence="3" type="ORF">ABEG17_09430</name>
</gene>
<dbReference type="EMBL" id="CP157483">
    <property type="protein sequence ID" value="XBO45531.1"/>
    <property type="molecule type" value="Genomic_DNA"/>
</dbReference>
<proteinExistence type="inferred from homology"/>
<dbReference type="PANTHER" id="PTHR46268:SF22">
    <property type="entry name" value="SENSOR PROTEIN KDPD-RELATED"/>
    <property type="match status" value="1"/>
</dbReference>
<dbReference type="PRINTS" id="PR01438">
    <property type="entry name" value="UNVRSLSTRESS"/>
</dbReference>
<dbReference type="Pfam" id="PF00582">
    <property type="entry name" value="Usp"/>
    <property type="match status" value="1"/>
</dbReference>
<feature type="domain" description="UspA" evidence="2">
    <location>
        <begin position="3"/>
        <end position="130"/>
    </location>
</feature>
<name>A0AAU7JZD2_9MICO</name>
<comment type="similarity">
    <text evidence="1">Belongs to the universal stress protein A family.</text>
</comment>
<dbReference type="RefSeq" id="WP_406833033.1">
    <property type="nucleotide sequence ID" value="NZ_CP157483.1"/>
</dbReference>
<organism evidence="3">
    <name type="scientific">Pedococcus sp. KACC 23699</name>
    <dbReference type="NCBI Taxonomy" id="3149228"/>
    <lineage>
        <taxon>Bacteria</taxon>
        <taxon>Bacillati</taxon>
        <taxon>Actinomycetota</taxon>
        <taxon>Actinomycetes</taxon>
        <taxon>Micrococcales</taxon>
        <taxon>Intrasporangiaceae</taxon>
        <taxon>Pedococcus</taxon>
    </lineage>
</organism>
<dbReference type="PANTHER" id="PTHR46268">
    <property type="entry name" value="STRESS RESPONSE PROTEIN NHAX"/>
    <property type="match status" value="1"/>
</dbReference>
<protein>
    <submittedName>
        <fullName evidence="3">Universal stress protein</fullName>
    </submittedName>
</protein>